<feature type="domain" description="ABC transporter" evidence="8">
    <location>
        <begin position="346"/>
        <end position="586"/>
    </location>
</feature>
<keyword evidence="2 7" id="KW-0812">Transmembrane</keyword>
<evidence type="ECO:0000256" key="5">
    <source>
        <dbReference type="ARBA" id="ARBA00022989"/>
    </source>
</evidence>
<dbReference type="InterPro" id="IPR036640">
    <property type="entry name" value="ABC1_TM_sf"/>
</dbReference>
<keyword evidence="6 7" id="KW-0472">Membrane</keyword>
<dbReference type="InterPro" id="IPR011527">
    <property type="entry name" value="ABC1_TM_dom"/>
</dbReference>
<dbReference type="CDD" id="cd18585">
    <property type="entry name" value="ABC_6TM_CydC"/>
    <property type="match status" value="1"/>
</dbReference>
<dbReference type="Pfam" id="PF00664">
    <property type="entry name" value="ABC_membrane"/>
    <property type="match status" value="1"/>
</dbReference>
<evidence type="ECO:0000256" key="7">
    <source>
        <dbReference type="SAM" id="Phobius"/>
    </source>
</evidence>
<dbReference type="GO" id="GO:0045454">
    <property type="term" value="P:cell redox homeostasis"/>
    <property type="evidence" value="ECO:0007669"/>
    <property type="project" value="InterPro"/>
</dbReference>
<comment type="subcellular location">
    <subcellularLocation>
        <location evidence="1">Cell membrane</location>
        <topology evidence="1">Multi-pass membrane protein</topology>
    </subcellularLocation>
</comment>
<evidence type="ECO:0000259" key="8">
    <source>
        <dbReference type="PROSITE" id="PS50893"/>
    </source>
</evidence>
<dbReference type="NCBIfam" id="TIGR02868">
    <property type="entry name" value="CydC"/>
    <property type="match status" value="1"/>
</dbReference>
<protein>
    <submittedName>
        <fullName evidence="10">Thiol reductant ABC exporter subunit CydC</fullName>
    </submittedName>
</protein>
<dbReference type="Proteomes" id="UP000265938">
    <property type="component" value="Unassembled WGS sequence"/>
</dbReference>
<dbReference type="InterPro" id="IPR014223">
    <property type="entry name" value="ABC_CydC/D"/>
</dbReference>
<keyword evidence="3" id="KW-0547">Nucleotide-binding</keyword>
<dbReference type="GO" id="GO:0005886">
    <property type="term" value="C:plasma membrane"/>
    <property type="evidence" value="ECO:0007669"/>
    <property type="project" value="UniProtKB-SubCell"/>
</dbReference>
<dbReference type="GO" id="GO:0140359">
    <property type="term" value="F:ABC-type transporter activity"/>
    <property type="evidence" value="ECO:0007669"/>
    <property type="project" value="InterPro"/>
</dbReference>
<evidence type="ECO:0000256" key="3">
    <source>
        <dbReference type="ARBA" id="ARBA00022741"/>
    </source>
</evidence>
<feature type="transmembrane region" description="Helical" evidence="7">
    <location>
        <begin position="132"/>
        <end position="155"/>
    </location>
</feature>
<gene>
    <name evidence="10" type="primary">cydC</name>
    <name evidence="10" type="ORF">D4741_04525</name>
</gene>
<dbReference type="SUPFAM" id="SSF52540">
    <property type="entry name" value="P-loop containing nucleoside triphosphate hydrolases"/>
    <property type="match status" value="1"/>
</dbReference>
<feature type="transmembrane region" description="Helical" evidence="7">
    <location>
        <begin position="282"/>
        <end position="303"/>
    </location>
</feature>
<dbReference type="InterPro" id="IPR039421">
    <property type="entry name" value="Type_1_exporter"/>
</dbReference>
<dbReference type="InterPro" id="IPR027417">
    <property type="entry name" value="P-loop_NTPase"/>
</dbReference>
<dbReference type="EMBL" id="QYSE01000001">
    <property type="protein sequence ID" value="RJF37347.1"/>
    <property type="molecule type" value="Genomic_DNA"/>
</dbReference>
<evidence type="ECO:0000313" key="10">
    <source>
        <dbReference type="EMBL" id="RJF37347.1"/>
    </source>
</evidence>
<name>A0A3A3EQ54_9GAMM</name>
<dbReference type="GO" id="GO:0034040">
    <property type="term" value="F:ATPase-coupled lipid transmembrane transporter activity"/>
    <property type="evidence" value="ECO:0007669"/>
    <property type="project" value="TreeGrafter"/>
</dbReference>
<dbReference type="PROSITE" id="PS00211">
    <property type="entry name" value="ABC_TRANSPORTER_1"/>
    <property type="match status" value="1"/>
</dbReference>
<feature type="transmembrane region" description="Helical" evidence="7">
    <location>
        <begin position="249"/>
        <end position="270"/>
    </location>
</feature>
<dbReference type="InterPro" id="IPR017871">
    <property type="entry name" value="ABC_transporter-like_CS"/>
</dbReference>
<dbReference type="Gene3D" id="3.40.50.300">
    <property type="entry name" value="P-loop containing nucleotide triphosphate hydrolases"/>
    <property type="match status" value="1"/>
</dbReference>
<keyword evidence="4" id="KW-0067">ATP-binding</keyword>
<dbReference type="GO" id="GO:0034775">
    <property type="term" value="P:glutathione transmembrane transport"/>
    <property type="evidence" value="ECO:0007669"/>
    <property type="project" value="InterPro"/>
</dbReference>
<dbReference type="Gene3D" id="1.20.1560.10">
    <property type="entry name" value="ABC transporter type 1, transmembrane domain"/>
    <property type="match status" value="1"/>
</dbReference>
<dbReference type="InterPro" id="IPR003439">
    <property type="entry name" value="ABC_transporter-like_ATP-bd"/>
</dbReference>
<organism evidence="10 11">
    <name type="scientific">Pseudoalteromonas gelatinilytica</name>
    <dbReference type="NCBI Taxonomy" id="1703256"/>
    <lineage>
        <taxon>Bacteria</taxon>
        <taxon>Pseudomonadati</taxon>
        <taxon>Pseudomonadota</taxon>
        <taxon>Gammaproteobacteria</taxon>
        <taxon>Alteromonadales</taxon>
        <taxon>Pseudoalteromonadaceae</taxon>
        <taxon>Pseudoalteromonas</taxon>
    </lineage>
</organism>
<evidence type="ECO:0000256" key="2">
    <source>
        <dbReference type="ARBA" id="ARBA00022692"/>
    </source>
</evidence>
<sequence>MNNFIRLLKLCKPHAGMLLLGAFLASLTVLANVGLLAISGWFLAAMAAAGIAGVQMNYFTPAGVIRFLAIVRTASRYGERMITHNATFLLLSEIRVNMFRTLSQLNNVDLAMTRSSDLFNRLQNDVDALDKFYLNVLLPIIVALISIPIVMAFMAMYNAEVALVCFTSLMIIGVLLPALLSHKLHQQADTETQLSAELRAELADTLSGARELAVYQAHAAQLAHCDSLSKQYNNQLYNRHKAVANSNGLSTLVIQLTMLASVFMIIPLVAMGTMKNVELAMLALFVLASFETVLTLPTAFIELPLTLSAAKRLFDLEDKHNSLAEKPNNLDDQLASQLADQSGLGIEISEVNYQYLGAKSKALSNINFAIAPGSKVALVGASGSGKTTLVNLLTGLWPLQSGSLKLVTKQEGTFELESLSTATRFKQLTIVAQQHHIFDGTLRENLRYAAFDATDEMLIEACEHAELGSWLSNLKDGLNTRLGTAGRRLSHGQSRRIAIAQALLRQGNLIILDEPTESLDNHTKQNLLTTVERIWADKTMLTITHDPAMLSRVDKVIWLEQGQVRAFASHAELVANEADYVELITRF</sequence>
<feature type="domain" description="ABC transmembrane type-1" evidence="9">
    <location>
        <begin position="23"/>
        <end position="305"/>
    </location>
</feature>
<evidence type="ECO:0000256" key="6">
    <source>
        <dbReference type="ARBA" id="ARBA00023136"/>
    </source>
</evidence>
<dbReference type="PROSITE" id="PS50893">
    <property type="entry name" value="ABC_TRANSPORTER_2"/>
    <property type="match status" value="1"/>
</dbReference>
<dbReference type="SUPFAM" id="SSF90123">
    <property type="entry name" value="ABC transporter transmembrane region"/>
    <property type="match status" value="1"/>
</dbReference>
<comment type="caution">
    <text evidence="10">The sequence shown here is derived from an EMBL/GenBank/DDBJ whole genome shotgun (WGS) entry which is preliminary data.</text>
</comment>
<dbReference type="GO" id="GO:0005524">
    <property type="term" value="F:ATP binding"/>
    <property type="evidence" value="ECO:0007669"/>
    <property type="project" value="UniProtKB-KW"/>
</dbReference>
<accession>A0A3A3EQ54</accession>
<dbReference type="PANTHER" id="PTHR24221:SF653">
    <property type="entry name" value="TRANSPORT ATP-BINDING PROTEIN CYDC"/>
    <property type="match status" value="1"/>
</dbReference>
<dbReference type="GO" id="GO:0016887">
    <property type="term" value="F:ATP hydrolysis activity"/>
    <property type="evidence" value="ECO:0007669"/>
    <property type="project" value="InterPro"/>
</dbReference>
<reference evidence="10 11" key="1">
    <citation type="submission" date="2018-09" db="EMBL/GenBank/DDBJ databases">
        <title>Identification of marine bacteria producing industrial enzymes.</title>
        <authorList>
            <person name="Cheng T.H."/>
            <person name="Saidin J."/>
            <person name="Muhd D.D."/>
            <person name="Isa M.N.M."/>
            <person name="Bakar M.F.A."/>
            <person name="Ismail N."/>
        </authorList>
    </citation>
    <scope>NUCLEOTIDE SEQUENCE [LARGE SCALE GENOMIC DNA]</scope>
    <source>
        <strain evidence="10 11">MNAD 1.6</strain>
    </source>
</reference>
<dbReference type="RefSeq" id="WP_119852138.1">
    <property type="nucleotide sequence ID" value="NZ_QYSE01000001.1"/>
</dbReference>
<feature type="transmembrane region" description="Helical" evidence="7">
    <location>
        <begin position="161"/>
        <end position="180"/>
    </location>
</feature>
<evidence type="ECO:0000259" key="9">
    <source>
        <dbReference type="PROSITE" id="PS50929"/>
    </source>
</evidence>
<dbReference type="SMART" id="SM00382">
    <property type="entry name" value="AAA"/>
    <property type="match status" value="1"/>
</dbReference>
<dbReference type="InterPro" id="IPR003593">
    <property type="entry name" value="AAA+_ATPase"/>
</dbReference>
<evidence type="ECO:0000313" key="11">
    <source>
        <dbReference type="Proteomes" id="UP000265938"/>
    </source>
</evidence>
<evidence type="ECO:0000256" key="1">
    <source>
        <dbReference type="ARBA" id="ARBA00004651"/>
    </source>
</evidence>
<feature type="transmembrane region" description="Helical" evidence="7">
    <location>
        <begin position="41"/>
        <end position="71"/>
    </location>
</feature>
<dbReference type="PANTHER" id="PTHR24221">
    <property type="entry name" value="ATP-BINDING CASSETTE SUB-FAMILY B"/>
    <property type="match status" value="1"/>
</dbReference>
<proteinExistence type="predicted"/>
<dbReference type="Pfam" id="PF00005">
    <property type="entry name" value="ABC_tran"/>
    <property type="match status" value="1"/>
</dbReference>
<keyword evidence="5 7" id="KW-1133">Transmembrane helix</keyword>
<dbReference type="PROSITE" id="PS50929">
    <property type="entry name" value="ABC_TM1F"/>
    <property type="match status" value="1"/>
</dbReference>
<evidence type="ECO:0000256" key="4">
    <source>
        <dbReference type="ARBA" id="ARBA00022840"/>
    </source>
</evidence>
<dbReference type="AlphaFoldDB" id="A0A3A3EQ54"/>